<dbReference type="Gene3D" id="3.80.10.10">
    <property type="entry name" value="Ribonuclease Inhibitor"/>
    <property type="match status" value="3"/>
</dbReference>
<dbReference type="InterPro" id="IPR000719">
    <property type="entry name" value="Prot_kinase_dom"/>
</dbReference>
<reference evidence="25" key="1">
    <citation type="submission" date="2024-07" db="EMBL/GenBank/DDBJ databases">
        <title>Two chromosome-level genome assemblies of Korean endemic species Abeliophyllum distichum and Forsythia ovata (Oleaceae).</title>
        <authorList>
            <person name="Jang H."/>
        </authorList>
    </citation>
    <scope>NUCLEOTIDE SEQUENCE [LARGE SCALE GENOMIC DNA]</scope>
</reference>
<keyword evidence="16" id="KW-0675">Receptor</keyword>
<comment type="caution">
    <text evidence="24">The sequence shown here is derived from an EMBL/GenBank/DDBJ whole genome shotgun (WGS) entry which is preliminary data.</text>
</comment>
<evidence type="ECO:0000256" key="15">
    <source>
        <dbReference type="ARBA" id="ARBA00023136"/>
    </source>
</evidence>
<evidence type="ECO:0000256" key="1">
    <source>
        <dbReference type="ARBA" id="ARBA00004236"/>
    </source>
</evidence>
<keyword evidence="6" id="KW-0433">Leucine-rich repeat</keyword>
<dbReference type="AlphaFoldDB" id="A0ABD1STU1"/>
<dbReference type="Pfam" id="PF23598">
    <property type="entry name" value="LRR_14"/>
    <property type="match status" value="1"/>
</dbReference>
<evidence type="ECO:0000259" key="23">
    <source>
        <dbReference type="PROSITE" id="PS50011"/>
    </source>
</evidence>
<evidence type="ECO:0000256" key="3">
    <source>
        <dbReference type="ARBA" id="ARBA00012513"/>
    </source>
</evidence>
<protein>
    <recommendedName>
        <fullName evidence="3">non-specific serine/threonine protein kinase</fullName>
        <ecNumber evidence="3">2.7.11.1</ecNumber>
    </recommendedName>
</protein>
<dbReference type="EMBL" id="JBFOLK010000006">
    <property type="protein sequence ID" value="KAL2504090.1"/>
    <property type="molecule type" value="Genomic_DNA"/>
</dbReference>
<dbReference type="InterPro" id="IPR000225">
    <property type="entry name" value="Armadillo"/>
</dbReference>
<comment type="catalytic activity">
    <reaction evidence="19">
        <text>L-seryl-[protein] + ATP = O-phospho-L-seryl-[protein] + ADP + H(+)</text>
        <dbReference type="Rhea" id="RHEA:17989"/>
        <dbReference type="Rhea" id="RHEA-COMP:9863"/>
        <dbReference type="Rhea" id="RHEA-COMP:11604"/>
        <dbReference type="ChEBI" id="CHEBI:15378"/>
        <dbReference type="ChEBI" id="CHEBI:29999"/>
        <dbReference type="ChEBI" id="CHEBI:30616"/>
        <dbReference type="ChEBI" id="CHEBI:83421"/>
        <dbReference type="ChEBI" id="CHEBI:456216"/>
        <dbReference type="EC" id="2.7.11.1"/>
    </reaction>
</comment>
<keyword evidence="13" id="KW-0067">ATP-binding</keyword>
<dbReference type="PANTHER" id="PTHR48053">
    <property type="entry name" value="LEUCINE RICH REPEAT FAMILY PROTEIN, EXPRESSED"/>
    <property type="match status" value="1"/>
</dbReference>
<dbReference type="InterPro" id="IPR055414">
    <property type="entry name" value="LRR_R13L4/SHOC2-like"/>
</dbReference>
<dbReference type="InterPro" id="IPR013210">
    <property type="entry name" value="LRR_N_plant-typ"/>
</dbReference>
<evidence type="ECO:0000256" key="12">
    <source>
        <dbReference type="ARBA" id="ARBA00022777"/>
    </source>
</evidence>
<feature type="repeat" description="ARM" evidence="20">
    <location>
        <begin position="155"/>
        <end position="185"/>
    </location>
</feature>
<sequence>MTKTEALFKREISVIKSKKLFSERIIESVLTQQVPQLSSNSEWRALQDLRSSLGIRARDWPRKTNPCLNWTGIECQNGRVIGINLSGLKRTRLGKLNPRFAIESLPDFTLLSTFNSSGFTLPGSIPEWLGQRLSNLQILDLRSSSIYGSIPSSIGGLSGLSSLYLSDNSLTGLIPAALGSLSSLSILDLSRNRFTGRIPSDISALGNLTGLDLSSNYLSGGIPSGFGSLSSLKFLNLSNNSLGSSIPAGLGNLSQLVVLDLGYNSFSGSLPEDLTRLRSLQRLSIGNNELEGSSLDVLFSNLTQLEYIVLCQNYFYGELLDNLWAMSHLRYLDVSGNNFTGTFPNHTASFNLSDAVFNLSDNLLYGNLFSGLGKFQSIDLSSNYFQGRAPNDTRSSIIVTYNCLSSLPRQRNLEDCSKFYFEKDLFFDNDAHKPLEPPLVKPAKNRKRLTYIMVGLFGGLGFIVILAAGVLLLMKTCSIGSRKHQSPNERPAQGGGSEPPPKVYVDMSGVGESFSYEQILQATCNFSDENLIKQGHSGDIFQGTLECGYPVVIKKVNLNSFGEESYMSELDLLGKITHPRFVPLLGHCLENENEKFLVYKYMPNGDLSNSFYRLTNSEDDSIQSLDWITRLKIAIGTAEALSYLHNECTPPLVHRDIQASSIFLDDKYEVRLGSLSEVCAQGGDYHKNIIARFLQTPQTSGRRPSGSSSAICAYDVYCFGKVLLELVTGRIGISSSNDAHAKKWLINTLSFISIYEKALVLKIVDQSLIIDEDLLEEVWAVAIVAKSCLNPKASRRPSMRHVLKALENPFKVVREENFSSGRLRTTSSMNSWTAAFFGSWRHSSSESSNGQMNREIIGGLKQTERTGSRSSGANDHSSSHKRTSSEVFPEPIEIQDIEKQDGSS</sequence>
<keyword evidence="8 22" id="KW-0812">Transmembrane</keyword>
<evidence type="ECO:0000256" key="14">
    <source>
        <dbReference type="ARBA" id="ARBA00022989"/>
    </source>
</evidence>
<comment type="subcellular location">
    <subcellularLocation>
        <location evidence="1">Cell membrane</location>
    </subcellularLocation>
    <subcellularLocation>
        <location evidence="2">Membrane</location>
        <topology evidence="2">Single-pass type I membrane protein</topology>
    </subcellularLocation>
</comment>
<dbReference type="GO" id="GO:0005886">
    <property type="term" value="C:plasma membrane"/>
    <property type="evidence" value="ECO:0007669"/>
    <property type="project" value="UniProtKB-SubCell"/>
</dbReference>
<evidence type="ECO:0000256" key="17">
    <source>
        <dbReference type="ARBA" id="ARBA00023180"/>
    </source>
</evidence>
<organism evidence="24 25">
    <name type="scientific">Abeliophyllum distichum</name>
    <dbReference type="NCBI Taxonomy" id="126358"/>
    <lineage>
        <taxon>Eukaryota</taxon>
        <taxon>Viridiplantae</taxon>
        <taxon>Streptophyta</taxon>
        <taxon>Embryophyta</taxon>
        <taxon>Tracheophyta</taxon>
        <taxon>Spermatophyta</taxon>
        <taxon>Magnoliopsida</taxon>
        <taxon>eudicotyledons</taxon>
        <taxon>Gunneridae</taxon>
        <taxon>Pentapetalae</taxon>
        <taxon>asterids</taxon>
        <taxon>lamiids</taxon>
        <taxon>Lamiales</taxon>
        <taxon>Oleaceae</taxon>
        <taxon>Forsythieae</taxon>
        <taxon>Abeliophyllum</taxon>
    </lineage>
</organism>
<keyword evidence="12" id="KW-0418">Kinase</keyword>
<gene>
    <name evidence="24" type="ORF">Adt_19711</name>
</gene>
<evidence type="ECO:0000256" key="9">
    <source>
        <dbReference type="ARBA" id="ARBA00022729"/>
    </source>
</evidence>
<dbReference type="PROSITE" id="PS50011">
    <property type="entry name" value="PROTEIN_KINASE_DOM"/>
    <property type="match status" value="1"/>
</dbReference>
<feature type="transmembrane region" description="Helical" evidence="22">
    <location>
        <begin position="449"/>
        <end position="474"/>
    </location>
</feature>
<dbReference type="GO" id="GO:0006952">
    <property type="term" value="P:defense response"/>
    <property type="evidence" value="ECO:0007669"/>
    <property type="project" value="UniProtKB-ARBA"/>
</dbReference>
<dbReference type="FunFam" id="1.10.510.10:FF:000448">
    <property type="entry name" value="Putative LRR receptor-like serine/threonine-protein kinase"/>
    <property type="match status" value="1"/>
</dbReference>
<evidence type="ECO:0000256" key="10">
    <source>
        <dbReference type="ARBA" id="ARBA00022737"/>
    </source>
</evidence>
<evidence type="ECO:0000256" key="22">
    <source>
        <dbReference type="SAM" id="Phobius"/>
    </source>
</evidence>
<dbReference type="EC" id="2.7.11.1" evidence="3"/>
<dbReference type="InterPro" id="IPR051716">
    <property type="entry name" value="Plant_RL_S/T_kinase"/>
</dbReference>
<dbReference type="PROSITE" id="PS51450">
    <property type="entry name" value="LRR"/>
    <property type="match status" value="1"/>
</dbReference>
<dbReference type="InterPro" id="IPR001245">
    <property type="entry name" value="Ser-Thr/Tyr_kinase_cat_dom"/>
</dbReference>
<keyword evidence="14 22" id="KW-1133">Transmembrane helix</keyword>
<dbReference type="Pfam" id="PF07714">
    <property type="entry name" value="PK_Tyr_Ser-Thr"/>
    <property type="match status" value="1"/>
</dbReference>
<evidence type="ECO:0000256" key="4">
    <source>
        <dbReference type="ARBA" id="ARBA00022475"/>
    </source>
</evidence>
<evidence type="ECO:0000256" key="20">
    <source>
        <dbReference type="PROSITE-ProRule" id="PRU00259"/>
    </source>
</evidence>
<proteinExistence type="predicted"/>
<keyword evidence="17" id="KW-0325">Glycoprotein</keyword>
<keyword evidence="4" id="KW-1003">Cell membrane</keyword>
<keyword evidence="15 22" id="KW-0472">Membrane</keyword>
<evidence type="ECO:0000256" key="6">
    <source>
        <dbReference type="ARBA" id="ARBA00022614"/>
    </source>
</evidence>
<evidence type="ECO:0000313" key="25">
    <source>
        <dbReference type="Proteomes" id="UP001604336"/>
    </source>
</evidence>
<evidence type="ECO:0000256" key="21">
    <source>
        <dbReference type="SAM" id="MobiDB-lite"/>
    </source>
</evidence>
<evidence type="ECO:0000256" key="7">
    <source>
        <dbReference type="ARBA" id="ARBA00022679"/>
    </source>
</evidence>
<dbReference type="Pfam" id="PF08263">
    <property type="entry name" value="LRRNT_2"/>
    <property type="match status" value="1"/>
</dbReference>
<dbReference type="FunFam" id="3.80.10.10:FF:000041">
    <property type="entry name" value="LRR receptor-like serine/threonine-protein kinase ERECTA"/>
    <property type="match status" value="1"/>
</dbReference>
<dbReference type="GO" id="GO:0005524">
    <property type="term" value="F:ATP binding"/>
    <property type="evidence" value="ECO:0007669"/>
    <property type="project" value="UniProtKB-KW"/>
</dbReference>
<evidence type="ECO:0000256" key="19">
    <source>
        <dbReference type="ARBA" id="ARBA00048679"/>
    </source>
</evidence>
<evidence type="ECO:0000256" key="13">
    <source>
        <dbReference type="ARBA" id="ARBA00022840"/>
    </source>
</evidence>
<dbReference type="FunFam" id="3.80.10.10:FF:000383">
    <property type="entry name" value="Leucine-rich repeat receptor protein kinase EMS1"/>
    <property type="match status" value="1"/>
</dbReference>
<dbReference type="InterPro" id="IPR011009">
    <property type="entry name" value="Kinase-like_dom_sf"/>
</dbReference>
<dbReference type="Gene3D" id="1.10.510.10">
    <property type="entry name" value="Transferase(Phosphotransferase) domain 1"/>
    <property type="match status" value="1"/>
</dbReference>
<keyword evidence="5" id="KW-0723">Serine/threonine-protein kinase</keyword>
<accession>A0ABD1STU1</accession>
<name>A0ABD1STU1_9LAMI</name>
<keyword evidence="7" id="KW-0808">Transferase</keyword>
<dbReference type="InterPro" id="IPR003591">
    <property type="entry name" value="Leu-rich_rpt_typical-subtyp"/>
</dbReference>
<keyword evidence="11" id="KW-0547">Nucleotide-binding</keyword>
<dbReference type="PANTHER" id="PTHR48053:SF141">
    <property type="entry name" value="LEUCINE-RICH REPEAT PROTEIN KINASE FAMILY PROTEIN"/>
    <property type="match status" value="1"/>
</dbReference>
<dbReference type="Pfam" id="PF00560">
    <property type="entry name" value="LRR_1"/>
    <property type="match status" value="1"/>
</dbReference>
<comment type="catalytic activity">
    <reaction evidence="18">
        <text>L-threonyl-[protein] + ATP = O-phospho-L-threonyl-[protein] + ADP + H(+)</text>
        <dbReference type="Rhea" id="RHEA:46608"/>
        <dbReference type="Rhea" id="RHEA-COMP:11060"/>
        <dbReference type="Rhea" id="RHEA-COMP:11605"/>
        <dbReference type="ChEBI" id="CHEBI:15378"/>
        <dbReference type="ChEBI" id="CHEBI:30013"/>
        <dbReference type="ChEBI" id="CHEBI:30616"/>
        <dbReference type="ChEBI" id="CHEBI:61977"/>
        <dbReference type="ChEBI" id="CHEBI:456216"/>
        <dbReference type="EC" id="2.7.11.1"/>
    </reaction>
</comment>
<evidence type="ECO:0000256" key="18">
    <source>
        <dbReference type="ARBA" id="ARBA00047899"/>
    </source>
</evidence>
<dbReference type="InterPro" id="IPR001611">
    <property type="entry name" value="Leu-rich_rpt"/>
</dbReference>
<dbReference type="Gene3D" id="3.30.200.20">
    <property type="entry name" value="Phosphorylase Kinase, domain 1"/>
    <property type="match status" value="1"/>
</dbReference>
<dbReference type="InterPro" id="IPR032675">
    <property type="entry name" value="LRR_dom_sf"/>
</dbReference>
<dbReference type="SMART" id="SM00369">
    <property type="entry name" value="LRR_TYP"/>
    <property type="match status" value="6"/>
</dbReference>
<keyword evidence="10" id="KW-0677">Repeat</keyword>
<dbReference type="PROSITE" id="PS50176">
    <property type="entry name" value="ARM_REPEAT"/>
    <property type="match status" value="1"/>
</dbReference>
<evidence type="ECO:0000256" key="8">
    <source>
        <dbReference type="ARBA" id="ARBA00022692"/>
    </source>
</evidence>
<feature type="domain" description="Protein kinase" evidence="23">
    <location>
        <begin position="526"/>
        <end position="811"/>
    </location>
</feature>
<keyword evidence="9" id="KW-0732">Signal</keyword>
<keyword evidence="25" id="KW-1185">Reference proteome</keyword>
<evidence type="ECO:0000256" key="16">
    <source>
        <dbReference type="ARBA" id="ARBA00023170"/>
    </source>
</evidence>
<dbReference type="SUPFAM" id="SSF52058">
    <property type="entry name" value="L domain-like"/>
    <property type="match status" value="1"/>
</dbReference>
<evidence type="ECO:0000313" key="24">
    <source>
        <dbReference type="EMBL" id="KAL2504090.1"/>
    </source>
</evidence>
<dbReference type="GO" id="GO:0004674">
    <property type="term" value="F:protein serine/threonine kinase activity"/>
    <property type="evidence" value="ECO:0007669"/>
    <property type="project" value="UniProtKB-KW"/>
</dbReference>
<evidence type="ECO:0000256" key="11">
    <source>
        <dbReference type="ARBA" id="ARBA00022741"/>
    </source>
</evidence>
<dbReference type="SUPFAM" id="SSF56112">
    <property type="entry name" value="Protein kinase-like (PK-like)"/>
    <property type="match status" value="1"/>
</dbReference>
<evidence type="ECO:0000256" key="2">
    <source>
        <dbReference type="ARBA" id="ARBA00004479"/>
    </source>
</evidence>
<dbReference type="GO" id="GO:0051707">
    <property type="term" value="P:response to other organism"/>
    <property type="evidence" value="ECO:0007669"/>
    <property type="project" value="UniProtKB-ARBA"/>
</dbReference>
<feature type="region of interest" description="Disordered" evidence="21">
    <location>
        <begin position="860"/>
        <end position="904"/>
    </location>
</feature>
<dbReference type="Proteomes" id="UP001604336">
    <property type="component" value="Unassembled WGS sequence"/>
</dbReference>
<dbReference type="FunFam" id="3.30.200.20:FF:000433">
    <property type="entry name" value="Predicted protein"/>
    <property type="match status" value="1"/>
</dbReference>
<evidence type="ECO:0000256" key="5">
    <source>
        <dbReference type="ARBA" id="ARBA00022527"/>
    </source>
</evidence>